<feature type="compositionally biased region" description="Pro residues" evidence="1">
    <location>
        <begin position="177"/>
        <end position="196"/>
    </location>
</feature>
<dbReference type="InterPro" id="IPR022603">
    <property type="entry name" value="DUF3152"/>
</dbReference>
<feature type="domain" description="DUF3152" evidence="3">
    <location>
        <begin position="193"/>
        <end position="360"/>
    </location>
</feature>
<evidence type="ECO:0000256" key="1">
    <source>
        <dbReference type="SAM" id="MobiDB-lite"/>
    </source>
</evidence>
<keyword evidence="2" id="KW-0472">Membrane</keyword>
<organism evidence="4 5">
    <name type="scientific">Micromonospora zhanjiangensis</name>
    <dbReference type="NCBI Taxonomy" id="1522057"/>
    <lineage>
        <taxon>Bacteria</taxon>
        <taxon>Bacillati</taxon>
        <taxon>Actinomycetota</taxon>
        <taxon>Actinomycetes</taxon>
        <taxon>Micromonosporales</taxon>
        <taxon>Micromonosporaceae</taxon>
        <taxon>Micromonospora</taxon>
    </lineage>
</organism>
<name>A0ABV8KFA4_9ACTN</name>
<evidence type="ECO:0000259" key="3">
    <source>
        <dbReference type="Pfam" id="PF11350"/>
    </source>
</evidence>
<comment type="caution">
    <text evidence="4">The sequence shown here is derived from an EMBL/GenBank/DDBJ whole genome shotgun (WGS) entry which is preliminary data.</text>
</comment>
<accession>A0ABV8KFA4</accession>
<evidence type="ECO:0000313" key="4">
    <source>
        <dbReference type="EMBL" id="MFC4104745.1"/>
    </source>
</evidence>
<keyword evidence="2" id="KW-0812">Transmembrane</keyword>
<dbReference type="EMBL" id="JBHSBN010000001">
    <property type="protein sequence ID" value="MFC4104745.1"/>
    <property type="molecule type" value="Genomic_DNA"/>
</dbReference>
<feature type="region of interest" description="Disordered" evidence="1">
    <location>
        <begin position="1"/>
        <end position="56"/>
    </location>
</feature>
<feature type="region of interest" description="Disordered" evidence="1">
    <location>
        <begin position="144"/>
        <end position="199"/>
    </location>
</feature>
<reference evidence="5" key="1">
    <citation type="journal article" date="2019" name="Int. J. Syst. Evol. Microbiol.">
        <title>The Global Catalogue of Microorganisms (GCM) 10K type strain sequencing project: providing services to taxonomists for standard genome sequencing and annotation.</title>
        <authorList>
            <consortium name="The Broad Institute Genomics Platform"/>
            <consortium name="The Broad Institute Genome Sequencing Center for Infectious Disease"/>
            <person name="Wu L."/>
            <person name="Ma J."/>
        </authorList>
    </citation>
    <scope>NUCLEOTIDE SEQUENCE [LARGE SCALE GENOMIC DNA]</scope>
    <source>
        <strain evidence="5">2902at01</strain>
    </source>
</reference>
<keyword evidence="2" id="KW-1133">Transmembrane helix</keyword>
<dbReference type="Pfam" id="PF11350">
    <property type="entry name" value="DUF3152"/>
    <property type="match status" value="1"/>
</dbReference>
<protein>
    <submittedName>
        <fullName evidence="4">DUF3152 domain-containing protein</fullName>
    </submittedName>
</protein>
<evidence type="ECO:0000313" key="5">
    <source>
        <dbReference type="Proteomes" id="UP001595868"/>
    </source>
</evidence>
<evidence type="ECO:0000256" key="2">
    <source>
        <dbReference type="SAM" id="Phobius"/>
    </source>
</evidence>
<dbReference type="Proteomes" id="UP001595868">
    <property type="component" value="Unassembled WGS sequence"/>
</dbReference>
<feature type="transmembrane region" description="Helical" evidence="2">
    <location>
        <begin position="106"/>
        <end position="124"/>
    </location>
</feature>
<sequence length="382" mass="39441">MRSSPAPAPEPGPTPPAGPARSAPAVPENVPNVPEPAPVTPGAAPVTPWPAPVAPEPVRAAPENVLAAPEPVPVTPGAAPAASEPAVAAPASRVSRARRRRRRRRVAVAAVTVLLVAVALAGWWQAGRILPLVGLRQPAGGSVPFGGTGAGPTDGATGTVPGRHRADDDPDQVPAVPVTPAPPASNEPVPPEPTPLTGPGTFRYATAAGPVLGRSGPRHRFHVAVEQNVGQEPVPFAAAVDTVLGDPRSWVASGALRFQRVPPTVRAEFTIYLATPATSERMCAAGGLETEKFTSCRLPGQVIINLQRWLTAVPGYGAPLAVYRAYAVNHEVGHQLGYGHEACPGPGRPAPVMQQQTYGLRGCVANAWPYLAGRRYGGEEVP</sequence>
<feature type="compositionally biased region" description="Pro residues" evidence="1">
    <location>
        <begin position="1"/>
        <end position="18"/>
    </location>
</feature>
<keyword evidence="5" id="KW-1185">Reference proteome</keyword>
<proteinExistence type="predicted"/>
<gene>
    <name evidence="4" type="ORF">ACFOX0_02165</name>
</gene>
<dbReference type="RefSeq" id="WP_377541672.1">
    <property type="nucleotide sequence ID" value="NZ_JBHSBN010000001.1"/>
</dbReference>
<dbReference type="SUPFAM" id="SSF55486">
    <property type="entry name" value="Metalloproteases ('zincins'), catalytic domain"/>
    <property type="match status" value="1"/>
</dbReference>
<dbReference type="PRINTS" id="PR01217">
    <property type="entry name" value="PRICHEXTENSN"/>
</dbReference>
<feature type="compositionally biased region" description="Low complexity" evidence="1">
    <location>
        <begin position="19"/>
        <end position="32"/>
    </location>
</feature>